<dbReference type="Gene3D" id="3.30.565.10">
    <property type="entry name" value="Histidine kinase-like ATPase, C-terminal domain"/>
    <property type="match status" value="1"/>
</dbReference>
<name>A0A6P1TPW4_9FIRM</name>
<evidence type="ECO:0000313" key="5">
    <source>
        <dbReference type="EMBL" id="QHQ63024.1"/>
    </source>
</evidence>
<sequence length="600" mass="68931">MKILQVLQRFFHNTNVKKQLNFIYVSALLIPVLIIGIFLIVNTRRLLLNHYQEQVEADNTRVKSVMFDVTTTVYNISDEIFADKNLQTLLATRYSTRQEAAKSCSNFTKLSNYIYKNTFISSIELYTTNPTIFEYASFKPVTKDILSTPWYQEASKRADILWKSLNSVDSWNNTSQELCLIRRIPIIHTKEYAILVIRISNIYLKNRIQNNSLFTAITVNKDPVFYGSERNLSGNNLNLPIDYEQPLYQFSGQLTYENKERIANISTLHPYTSKDKIYISTLDFHALDDTANIIMVCSTIILIATIVPLVIITLFTNQFSSRIITLRGEMYKASKGNYNIIDSIPGDDELSQVFSDLKVMIQSITQMNAQMYEAKIQEQVLKNQQQKMEYKMLSSQINPHFLYNTLETIRMKSLTEGNRDVANAIKLLGKSMHYVLENTGTSSTTLKKELDYISTYLAIQKLRFNDRVNYTLTVPEDMDLEEYQILPLLLQPIVENAILHGLDETEYNGQICINVKTKDDELLLINIFDNGLGMTEEELNSLTDSIQTPRKTNASNIGLHNINQRIKLFYGDAYGVEIKSQPKEGTLVSLTLPLHNIMED</sequence>
<keyword evidence="1 5" id="KW-0418">Kinase</keyword>
<dbReference type="AlphaFoldDB" id="A0A6P1TPW4"/>
<dbReference type="InterPro" id="IPR005467">
    <property type="entry name" value="His_kinase_dom"/>
</dbReference>
<feature type="transmembrane region" description="Helical" evidence="3">
    <location>
        <begin position="21"/>
        <end position="41"/>
    </location>
</feature>
<dbReference type="SMART" id="SM00387">
    <property type="entry name" value="HATPase_c"/>
    <property type="match status" value="1"/>
</dbReference>
<dbReference type="EMBL" id="CP048000">
    <property type="protein sequence ID" value="QHQ63024.1"/>
    <property type="molecule type" value="Genomic_DNA"/>
</dbReference>
<dbReference type="InterPro" id="IPR036890">
    <property type="entry name" value="HATPase_C_sf"/>
</dbReference>
<dbReference type="InterPro" id="IPR050640">
    <property type="entry name" value="Bact_2-comp_sensor_kinase"/>
</dbReference>
<feature type="domain" description="Histidine kinase" evidence="4">
    <location>
        <begin position="397"/>
        <end position="596"/>
    </location>
</feature>
<dbReference type="Pfam" id="PF02518">
    <property type="entry name" value="HATPase_c"/>
    <property type="match status" value="1"/>
</dbReference>
<evidence type="ECO:0000256" key="1">
    <source>
        <dbReference type="ARBA" id="ARBA00022777"/>
    </source>
</evidence>
<evidence type="ECO:0000256" key="2">
    <source>
        <dbReference type="ARBA" id="ARBA00023012"/>
    </source>
</evidence>
<dbReference type="Gene3D" id="6.10.340.10">
    <property type="match status" value="1"/>
</dbReference>
<keyword evidence="2" id="KW-0902">Two-component regulatory system</keyword>
<keyword evidence="3" id="KW-0812">Transmembrane</keyword>
<dbReference type="Proteomes" id="UP000464314">
    <property type="component" value="Chromosome"/>
</dbReference>
<dbReference type="SUPFAM" id="SSF55874">
    <property type="entry name" value="ATPase domain of HSP90 chaperone/DNA topoisomerase II/histidine kinase"/>
    <property type="match status" value="1"/>
</dbReference>
<keyword evidence="3" id="KW-0472">Membrane</keyword>
<dbReference type="KEGG" id="anr:Ana3638_21415"/>
<evidence type="ECO:0000259" key="4">
    <source>
        <dbReference type="PROSITE" id="PS50109"/>
    </source>
</evidence>
<keyword evidence="1 5" id="KW-0808">Transferase</keyword>
<accession>A0A6P1TPW4</accession>
<dbReference type="RefSeq" id="WP_161839846.1">
    <property type="nucleotide sequence ID" value="NZ_CP048000.1"/>
</dbReference>
<protein>
    <submittedName>
        <fullName evidence="5">Sensor histidine kinase</fullName>
    </submittedName>
</protein>
<dbReference type="PANTHER" id="PTHR34220">
    <property type="entry name" value="SENSOR HISTIDINE KINASE YPDA"/>
    <property type="match status" value="1"/>
</dbReference>
<keyword evidence="6" id="KW-1185">Reference proteome</keyword>
<dbReference type="InterPro" id="IPR010559">
    <property type="entry name" value="Sig_transdc_His_kin_internal"/>
</dbReference>
<dbReference type="PROSITE" id="PS50109">
    <property type="entry name" value="HIS_KIN"/>
    <property type="match status" value="1"/>
</dbReference>
<evidence type="ECO:0000313" key="6">
    <source>
        <dbReference type="Proteomes" id="UP000464314"/>
    </source>
</evidence>
<gene>
    <name evidence="5" type="ORF">Ana3638_21415</name>
</gene>
<feature type="transmembrane region" description="Helical" evidence="3">
    <location>
        <begin position="293"/>
        <end position="315"/>
    </location>
</feature>
<dbReference type="GO" id="GO:0016020">
    <property type="term" value="C:membrane"/>
    <property type="evidence" value="ECO:0007669"/>
    <property type="project" value="InterPro"/>
</dbReference>
<dbReference type="GO" id="GO:0000155">
    <property type="term" value="F:phosphorelay sensor kinase activity"/>
    <property type="evidence" value="ECO:0007669"/>
    <property type="project" value="InterPro"/>
</dbReference>
<dbReference type="PANTHER" id="PTHR34220:SF7">
    <property type="entry name" value="SENSOR HISTIDINE KINASE YPDA"/>
    <property type="match status" value="1"/>
</dbReference>
<organism evidence="5 6">
    <name type="scientific">Anaerocolumna sedimenticola</name>
    <dbReference type="NCBI Taxonomy" id="2696063"/>
    <lineage>
        <taxon>Bacteria</taxon>
        <taxon>Bacillati</taxon>
        <taxon>Bacillota</taxon>
        <taxon>Clostridia</taxon>
        <taxon>Lachnospirales</taxon>
        <taxon>Lachnospiraceae</taxon>
        <taxon>Anaerocolumna</taxon>
    </lineage>
</organism>
<evidence type="ECO:0000256" key="3">
    <source>
        <dbReference type="SAM" id="Phobius"/>
    </source>
</evidence>
<dbReference type="Pfam" id="PF06580">
    <property type="entry name" value="His_kinase"/>
    <property type="match status" value="1"/>
</dbReference>
<proteinExistence type="predicted"/>
<dbReference type="InterPro" id="IPR003594">
    <property type="entry name" value="HATPase_dom"/>
</dbReference>
<keyword evidence="3" id="KW-1133">Transmembrane helix</keyword>
<reference evidence="5 6" key="1">
    <citation type="submission" date="2020-01" db="EMBL/GenBank/DDBJ databases">
        <title>Genome analysis of Anaerocolumna sp. CBA3638.</title>
        <authorList>
            <person name="Kim J."/>
            <person name="Roh S.W."/>
        </authorList>
    </citation>
    <scope>NUCLEOTIDE SEQUENCE [LARGE SCALE GENOMIC DNA]</scope>
    <source>
        <strain evidence="5 6">CBA3638</strain>
    </source>
</reference>